<evidence type="ECO:0000259" key="4">
    <source>
        <dbReference type="PROSITE" id="PS51720"/>
    </source>
</evidence>
<dbReference type="PANTHER" id="PTHR10903">
    <property type="entry name" value="GTPASE, IMAP FAMILY MEMBER-RELATED"/>
    <property type="match status" value="1"/>
</dbReference>
<evidence type="ECO:0000256" key="1">
    <source>
        <dbReference type="ARBA" id="ARBA00022741"/>
    </source>
</evidence>
<keyword evidence="3" id="KW-0175">Coiled coil</keyword>
<organism evidence="5 6">
    <name type="scientific">Setaria italica</name>
    <name type="common">Foxtail millet</name>
    <name type="synonym">Panicum italicum</name>
    <dbReference type="NCBI Taxonomy" id="4555"/>
    <lineage>
        <taxon>Eukaryota</taxon>
        <taxon>Viridiplantae</taxon>
        <taxon>Streptophyta</taxon>
        <taxon>Embryophyta</taxon>
        <taxon>Tracheophyta</taxon>
        <taxon>Spermatophyta</taxon>
        <taxon>Magnoliopsida</taxon>
        <taxon>Liliopsida</taxon>
        <taxon>Poales</taxon>
        <taxon>Poaceae</taxon>
        <taxon>PACMAD clade</taxon>
        <taxon>Panicoideae</taxon>
        <taxon>Panicodae</taxon>
        <taxon>Paniceae</taxon>
        <taxon>Cenchrinae</taxon>
        <taxon>Setaria</taxon>
    </lineage>
</organism>
<evidence type="ECO:0000313" key="5">
    <source>
        <dbReference type="EnsemblPlants" id="KQK97369"/>
    </source>
</evidence>
<proteinExistence type="predicted"/>
<feature type="coiled-coil region" evidence="3">
    <location>
        <begin position="192"/>
        <end position="251"/>
    </location>
</feature>
<reference evidence="6" key="1">
    <citation type="journal article" date="2012" name="Nat. Biotechnol.">
        <title>Reference genome sequence of the model plant Setaria.</title>
        <authorList>
            <person name="Bennetzen J.L."/>
            <person name="Schmutz J."/>
            <person name="Wang H."/>
            <person name="Percifield R."/>
            <person name="Hawkins J."/>
            <person name="Pontaroli A.C."/>
            <person name="Estep M."/>
            <person name="Feng L."/>
            <person name="Vaughn J.N."/>
            <person name="Grimwood J."/>
            <person name="Jenkins J."/>
            <person name="Barry K."/>
            <person name="Lindquist E."/>
            <person name="Hellsten U."/>
            <person name="Deshpande S."/>
            <person name="Wang X."/>
            <person name="Wu X."/>
            <person name="Mitros T."/>
            <person name="Triplett J."/>
            <person name="Yang X."/>
            <person name="Ye C.Y."/>
            <person name="Mauro-Herrera M."/>
            <person name="Wang L."/>
            <person name="Li P."/>
            <person name="Sharma M."/>
            <person name="Sharma R."/>
            <person name="Ronald P.C."/>
            <person name="Panaud O."/>
            <person name="Kellogg E.A."/>
            <person name="Brutnell T.P."/>
            <person name="Doust A.N."/>
            <person name="Tuskan G.A."/>
            <person name="Rokhsar D."/>
            <person name="Devos K.M."/>
        </authorList>
    </citation>
    <scope>NUCLEOTIDE SEQUENCE [LARGE SCALE GENOMIC DNA]</scope>
    <source>
        <strain evidence="6">cv. Yugu1</strain>
    </source>
</reference>
<dbReference type="InterPro" id="IPR045058">
    <property type="entry name" value="GIMA/IAN/Toc"/>
</dbReference>
<dbReference type="InterPro" id="IPR006703">
    <property type="entry name" value="G_AIG1"/>
</dbReference>
<dbReference type="SUPFAM" id="SSF52540">
    <property type="entry name" value="P-loop containing nucleoside triphosphate hydrolases"/>
    <property type="match status" value="1"/>
</dbReference>
<keyword evidence="1" id="KW-0547">Nucleotide-binding</keyword>
<dbReference type="eggNOG" id="ENOG502R7PE">
    <property type="taxonomic scope" value="Eukaryota"/>
</dbReference>
<protein>
    <recommendedName>
        <fullName evidence="4">AIG1-type G domain-containing protein</fullName>
    </recommendedName>
</protein>
<dbReference type="GO" id="GO:0003924">
    <property type="term" value="F:GTPase activity"/>
    <property type="evidence" value="ECO:0000318"/>
    <property type="project" value="GO_Central"/>
</dbReference>
<dbReference type="Proteomes" id="UP000004995">
    <property type="component" value="Unassembled WGS sequence"/>
</dbReference>
<dbReference type="Pfam" id="PF04548">
    <property type="entry name" value="AIG1"/>
    <property type="match status" value="1"/>
</dbReference>
<evidence type="ECO:0000313" key="6">
    <source>
        <dbReference type="Proteomes" id="UP000004995"/>
    </source>
</evidence>
<name>K3YD57_SETIT</name>
<dbReference type="EMBL" id="AGNK02004358">
    <property type="status" value="NOT_ANNOTATED_CDS"/>
    <property type="molecule type" value="Genomic_DNA"/>
</dbReference>
<evidence type="ECO:0000256" key="2">
    <source>
        <dbReference type="ARBA" id="ARBA00023134"/>
    </source>
</evidence>
<evidence type="ECO:0000256" key="3">
    <source>
        <dbReference type="SAM" id="Coils"/>
    </source>
</evidence>
<dbReference type="EnsemblPlants" id="KQK97369">
    <property type="protein sequence ID" value="KQK97369"/>
    <property type="gene ID" value="SETIT_012160mg"/>
</dbReference>
<reference evidence="5" key="2">
    <citation type="submission" date="2018-08" db="UniProtKB">
        <authorList>
            <consortium name="EnsemblPlants"/>
        </authorList>
    </citation>
    <scope>IDENTIFICATION</scope>
    <source>
        <strain evidence="5">Yugu1</strain>
    </source>
</reference>
<keyword evidence="6" id="KW-1185">Reference proteome</keyword>
<dbReference type="PROSITE" id="PS51720">
    <property type="entry name" value="G_AIG1"/>
    <property type="match status" value="1"/>
</dbReference>
<dbReference type="HOGENOM" id="CLU_010468_0_1_1"/>
<keyword evidence="2" id="KW-0342">GTP-binding</keyword>
<dbReference type="PANTHER" id="PTHR10903:SF184">
    <property type="entry name" value="GTP-BINDING PROTEIN A"/>
    <property type="match status" value="1"/>
</dbReference>
<dbReference type="GO" id="GO:0005525">
    <property type="term" value="F:GTP binding"/>
    <property type="evidence" value="ECO:0007669"/>
    <property type="project" value="UniProtKB-KW"/>
</dbReference>
<dbReference type="Gene3D" id="3.40.50.300">
    <property type="entry name" value="P-loop containing nucleotide triphosphate hydrolases"/>
    <property type="match status" value="1"/>
</dbReference>
<sequence length="265" mass="30825">MKRTTFRDGSSCDLWPFTERLFDMNASTTEDARKEIAKCMDLSKDGIHAMLLVFSAATRFLDEDVNTVESIKIFFGDSISNHMILVFTNGDQVGESTFKKMLSNKRARYLQELVRLCAHRVVLFDNRTSDAACQQQQLKKLLEAVDSVISDTDEVHGRQKEIDVEGYTAEEMSQSKKDMYDQYLMLITKMVEEKLNSSIGKLQNQLMEEQKARQKVESEVAEAKLRSEEEIRKLRESLEKAHQENDKARRFYEKFRWVDEKCSIM</sequence>
<feature type="domain" description="AIG1-type G" evidence="4">
    <location>
        <begin position="1"/>
        <end position="165"/>
    </location>
</feature>
<accession>K3YD57</accession>
<dbReference type="STRING" id="4555.K3YD57"/>
<dbReference type="InParanoid" id="K3YD57"/>
<dbReference type="Gramene" id="KQK97369">
    <property type="protein sequence ID" value="KQK97369"/>
    <property type="gene ID" value="SETIT_012160mg"/>
</dbReference>
<dbReference type="InterPro" id="IPR027417">
    <property type="entry name" value="P-loop_NTPase"/>
</dbReference>
<dbReference type="AlphaFoldDB" id="K3YD57"/>
<dbReference type="OMA" id="YLMLITK"/>